<dbReference type="InterPro" id="IPR050512">
    <property type="entry name" value="Sulf_AdTrans/APS_kinase"/>
</dbReference>
<feature type="domain" description="APS kinase" evidence="8">
    <location>
        <begin position="24"/>
        <end position="72"/>
    </location>
</feature>
<feature type="binding site" evidence="6">
    <location>
        <begin position="32"/>
        <end position="39"/>
    </location>
    <ligand>
        <name>ATP</name>
        <dbReference type="ChEBI" id="CHEBI:30616"/>
    </ligand>
</feature>
<keyword evidence="6 7" id="KW-0418">Kinase</keyword>
<protein>
    <recommendedName>
        <fullName evidence="2 6">Adenylyl-sulfate kinase</fullName>
        <ecNumber evidence="2 6">2.7.1.25</ecNumber>
    </recommendedName>
    <alternativeName>
        <fullName evidence="6">APS kinase</fullName>
    </alternativeName>
    <alternativeName>
        <fullName evidence="6">ATP adenosine-5'-phosphosulfate 3'-phosphotransferase</fullName>
    </alternativeName>
    <alternativeName>
        <fullName evidence="6">Adenosine-5'-phosphosulfate kinase</fullName>
    </alternativeName>
</protein>
<dbReference type="RefSeq" id="WP_264045572.1">
    <property type="nucleotide sequence ID" value="NZ_BAABGF010000030.1"/>
</dbReference>
<dbReference type="InterPro" id="IPR027417">
    <property type="entry name" value="P-loop_NTPase"/>
</dbReference>
<evidence type="ECO:0000313" key="9">
    <source>
        <dbReference type="EMBL" id="GAA4540807.1"/>
    </source>
</evidence>
<evidence type="ECO:0000256" key="1">
    <source>
        <dbReference type="ARBA" id="ARBA00001823"/>
    </source>
</evidence>
<comment type="similarity">
    <text evidence="6 7">Belongs to the APS kinase family.</text>
</comment>
<dbReference type="Proteomes" id="UP001501417">
    <property type="component" value="Unassembled WGS sequence"/>
</dbReference>
<dbReference type="EC" id="2.7.1.25" evidence="2 6"/>
<dbReference type="PANTHER" id="PTHR42700">
    <property type="entry name" value="SULFATE ADENYLYLTRANSFERASE"/>
    <property type="match status" value="1"/>
</dbReference>
<reference evidence="10" key="1">
    <citation type="journal article" date="2019" name="Int. J. Syst. Evol. Microbiol.">
        <title>The Global Catalogue of Microorganisms (GCM) 10K type strain sequencing project: providing services to taxonomists for standard genome sequencing and annotation.</title>
        <authorList>
            <consortium name="The Broad Institute Genomics Platform"/>
            <consortium name="The Broad Institute Genome Sequencing Center for Infectious Disease"/>
            <person name="Wu L."/>
            <person name="Ma J."/>
        </authorList>
    </citation>
    <scope>NUCLEOTIDE SEQUENCE [LARGE SCALE GENOMIC DNA]</scope>
    <source>
        <strain evidence="10">JCM 17782</strain>
    </source>
</reference>
<evidence type="ECO:0000259" key="8">
    <source>
        <dbReference type="Pfam" id="PF01583"/>
    </source>
</evidence>
<keyword evidence="3 6" id="KW-0808">Transferase</keyword>
<accession>A0ABP8RK65</accession>
<feature type="active site" description="Phosphoserine intermediate" evidence="6">
    <location>
        <position position="123"/>
    </location>
</feature>
<dbReference type="NCBIfam" id="TIGR00455">
    <property type="entry name" value="apsK"/>
    <property type="match status" value="1"/>
</dbReference>
<evidence type="ECO:0000256" key="6">
    <source>
        <dbReference type="HAMAP-Rule" id="MF_00065"/>
    </source>
</evidence>
<keyword evidence="6" id="KW-0597">Phosphoprotein</keyword>
<evidence type="ECO:0000256" key="2">
    <source>
        <dbReference type="ARBA" id="ARBA00012121"/>
    </source>
</evidence>
<keyword evidence="10" id="KW-1185">Reference proteome</keyword>
<organism evidence="9 10">
    <name type="scientific">Mycobacterium paraffinicum</name>
    <dbReference type="NCBI Taxonomy" id="53378"/>
    <lineage>
        <taxon>Bacteria</taxon>
        <taxon>Bacillati</taxon>
        <taxon>Actinomycetota</taxon>
        <taxon>Actinomycetes</taxon>
        <taxon>Mycobacteriales</taxon>
        <taxon>Mycobacteriaceae</taxon>
        <taxon>Mycobacterium</taxon>
    </lineage>
</organism>
<dbReference type="InterPro" id="IPR059117">
    <property type="entry name" value="APS_kinase_dom"/>
</dbReference>
<evidence type="ECO:0000256" key="4">
    <source>
        <dbReference type="ARBA" id="ARBA00022741"/>
    </source>
</evidence>
<dbReference type="Gene3D" id="3.40.50.300">
    <property type="entry name" value="P-loop containing nucleotide triphosphate hydrolases"/>
    <property type="match status" value="1"/>
</dbReference>
<dbReference type="NCBIfam" id="NF003013">
    <property type="entry name" value="PRK03846.1"/>
    <property type="match status" value="1"/>
</dbReference>
<proteinExistence type="inferred from homology"/>
<dbReference type="GO" id="GO:0016301">
    <property type="term" value="F:kinase activity"/>
    <property type="evidence" value="ECO:0007669"/>
    <property type="project" value="UniProtKB-KW"/>
</dbReference>
<evidence type="ECO:0000313" key="10">
    <source>
        <dbReference type="Proteomes" id="UP001501417"/>
    </source>
</evidence>
<comment type="function">
    <text evidence="6 7">Catalyzes the synthesis of activated sulfate.</text>
</comment>
<gene>
    <name evidence="9" type="primary">cysC_1</name>
    <name evidence="6" type="synonym">cysC</name>
    <name evidence="9" type="ORF">GCM10023161_22340</name>
</gene>
<dbReference type="EMBL" id="BAABGF010000030">
    <property type="protein sequence ID" value="GAA4540807.1"/>
    <property type="molecule type" value="Genomic_DNA"/>
</dbReference>
<dbReference type="InterPro" id="IPR002891">
    <property type="entry name" value="APS"/>
</dbReference>
<dbReference type="PANTHER" id="PTHR42700:SF3">
    <property type="entry name" value="BIFUNCTIONAL SAT_APS KINASE-RELATED"/>
    <property type="match status" value="1"/>
</dbReference>
<keyword evidence="4 6" id="KW-0547">Nucleotide-binding</keyword>
<dbReference type="CDD" id="cd02027">
    <property type="entry name" value="APSK"/>
    <property type="match status" value="1"/>
</dbReference>
<dbReference type="Pfam" id="PF01583">
    <property type="entry name" value="APS_kinase"/>
    <property type="match status" value="2"/>
</dbReference>
<evidence type="ECO:0000256" key="5">
    <source>
        <dbReference type="ARBA" id="ARBA00022840"/>
    </source>
</evidence>
<dbReference type="HAMAP" id="MF_00065">
    <property type="entry name" value="Adenylyl_sulf_kinase"/>
    <property type="match status" value="1"/>
</dbReference>
<name>A0ABP8RK65_9MYCO</name>
<sequence>MSDNITWHDHQISREARERLNGHKGCVIWFTGLSASGKSTVANIVEQKLYERGVRSYLLDGDNVRHGLNAGPTLLEERHGVEFAKRFGLGFSPEDREENIRRLGAVAKLFCDAGVITLTAFISPYRHDRDAVRATLAEGDFLEIFIDTPIEICEQRDPKGLYKKARAGEIRGFTGIDDPYEAPLSPELRLEGGTTDADTLAEEVVSHLEKEGVIPARAAAARGFDTHREARS</sequence>
<feature type="domain" description="APS kinase" evidence="8">
    <location>
        <begin position="88"/>
        <end position="190"/>
    </location>
</feature>
<dbReference type="SUPFAM" id="SSF52540">
    <property type="entry name" value="P-loop containing nucleoside triphosphate hydrolases"/>
    <property type="match status" value="1"/>
</dbReference>
<evidence type="ECO:0000256" key="7">
    <source>
        <dbReference type="RuleBase" id="RU004347"/>
    </source>
</evidence>
<comment type="catalytic activity">
    <reaction evidence="1 6 7">
        <text>adenosine 5'-phosphosulfate + ATP = 3'-phosphoadenylyl sulfate + ADP + H(+)</text>
        <dbReference type="Rhea" id="RHEA:24152"/>
        <dbReference type="ChEBI" id="CHEBI:15378"/>
        <dbReference type="ChEBI" id="CHEBI:30616"/>
        <dbReference type="ChEBI" id="CHEBI:58243"/>
        <dbReference type="ChEBI" id="CHEBI:58339"/>
        <dbReference type="ChEBI" id="CHEBI:456216"/>
        <dbReference type="EC" id="2.7.1.25"/>
    </reaction>
</comment>
<comment type="caution">
    <text evidence="9">The sequence shown here is derived from an EMBL/GenBank/DDBJ whole genome shotgun (WGS) entry which is preliminary data.</text>
</comment>
<comment type="pathway">
    <text evidence="6 7">Sulfur metabolism; hydrogen sulfide biosynthesis; sulfite from sulfate: step 2/3.</text>
</comment>
<keyword evidence="5 6" id="KW-0067">ATP-binding</keyword>
<evidence type="ECO:0000256" key="3">
    <source>
        <dbReference type="ARBA" id="ARBA00022679"/>
    </source>
</evidence>